<reference evidence="1 2" key="1">
    <citation type="submission" date="2012-02" db="EMBL/GenBank/DDBJ databases">
        <title>Whole genome shotgun sequence of Gordonia terrae NBRC 100016.</title>
        <authorList>
            <person name="Takarada H."/>
            <person name="Hosoyama A."/>
            <person name="Tsuchikane K."/>
            <person name="Katsumata H."/>
            <person name="Yamazaki S."/>
            <person name="Fujita N."/>
        </authorList>
    </citation>
    <scope>NUCLEOTIDE SEQUENCE [LARGE SCALE GENOMIC DNA]</scope>
    <source>
        <strain evidence="1 2">NBRC 100016</strain>
    </source>
</reference>
<dbReference type="GeneID" id="43396323"/>
<gene>
    <name evidence="1" type="ORF">GOTRE_052_00220</name>
</gene>
<evidence type="ECO:0000313" key="2">
    <source>
        <dbReference type="Proteomes" id="UP000004881"/>
    </source>
</evidence>
<dbReference type="EMBL" id="BAFD01000052">
    <property type="protein sequence ID" value="GAB43815.1"/>
    <property type="molecule type" value="Genomic_DNA"/>
</dbReference>
<protein>
    <submittedName>
        <fullName evidence="1">Uncharacterized protein</fullName>
    </submittedName>
</protein>
<sequence>MTYCFEGYCDSWDKRSNYVCTTAAPTALLCDGIMVGVRVLPPLDIGPLVPHNIIR</sequence>
<evidence type="ECO:0000313" key="1">
    <source>
        <dbReference type="EMBL" id="GAB43815.1"/>
    </source>
</evidence>
<dbReference type="Proteomes" id="UP000004881">
    <property type="component" value="Unassembled WGS sequence"/>
</dbReference>
<organism evidence="1 2">
    <name type="scientific">Gordonia terrae NBRC 100016</name>
    <dbReference type="NCBI Taxonomy" id="1089454"/>
    <lineage>
        <taxon>Bacteria</taxon>
        <taxon>Bacillati</taxon>
        <taxon>Actinomycetota</taxon>
        <taxon>Actinomycetes</taxon>
        <taxon>Mycobacteriales</taxon>
        <taxon>Gordoniaceae</taxon>
        <taxon>Gordonia</taxon>
    </lineage>
</organism>
<name>A0ABQ0HD49_9ACTN</name>
<accession>A0ABQ0HD49</accession>
<proteinExistence type="predicted"/>
<dbReference type="RefSeq" id="WP_004020670.1">
    <property type="nucleotide sequence ID" value="NZ_BAFD01000052.1"/>
</dbReference>
<keyword evidence="2" id="KW-1185">Reference proteome</keyword>
<comment type="caution">
    <text evidence="1">The sequence shown here is derived from an EMBL/GenBank/DDBJ whole genome shotgun (WGS) entry which is preliminary data.</text>
</comment>